<reference evidence="1 2" key="1">
    <citation type="submission" date="2018-05" db="EMBL/GenBank/DDBJ databases">
        <title>A metagenomic window into the 2 km-deep terrestrial subsurface aquifer revealed taxonomically and functionally diverse microbial community comprising novel uncultured bacterial lineages.</title>
        <authorList>
            <person name="Kadnikov V.V."/>
            <person name="Mardanov A.V."/>
            <person name="Beletsky A.V."/>
            <person name="Banks D."/>
            <person name="Pimenov N.V."/>
            <person name="Frank Y.A."/>
            <person name="Karnachuk O.V."/>
            <person name="Ravin N.V."/>
        </authorList>
    </citation>
    <scope>NUCLEOTIDE SEQUENCE [LARGE SCALE GENOMIC DNA]</scope>
    <source>
        <strain evidence="1">BY</strain>
    </source>
</reference>
<dbReference type="EMBL" id="CP030759">
    <property type="protein sequence ID" value="AXA35428.1"/>
    <property type="molecule type" value="Genomic_DNA"/>
</dbReference>
<gene>
    <name evidence="1" type="ORF">BRCON_0651</name>
</gene>
<proteinExistence type="predicted"/>
<evidence type="ECO:0008006" key="3">
    <source>
        <dbReference type="Google" id="ProtNLM"/>
    </source>
</evidence>
<evidence type="ECO:0000313" key="1">
    <source>
        <dbReference type="EMBL" id="AXA35428.1"/>
    </source>
</evidence>
<name>A0A2Z4Y3G7_SUMC1</name>
<evidence type="ECO:0000313" key="2">
    <source>
        <dbReference type="Proteomes" id="UP000262583"/>
    </source>
</evidence>
<dbReference type="AlphaFoldDB" id="A0A2Z4Y3G7"/>
<sequence>MLSAINSWALTASKANVLLTLIILLVSGAPSGFAAVVAERHDLLTMEYQQVGANEEEAVRLACIRAVKATVGRLLFSDYGLQARDLLEPYLQKNWPKYVASTYVLERRADRDGFGVRVRVQTMPEVLMRDLREKRFFYLPEIRPLHALFLAEYVDGQPTSTPLARKALQETLSEEGAKFISEDGLIIDPATDVLASPAAFDKAREAAIRKGAHILIAGRIATSKVSEKEVLYDTIATYESRVELRVARADDGAELARTEVVERASEKDAGVARDEAIRNAMRVAYKNLAGQAGIVWAQTQLEKAKFQVMFTNVRANDLELIARQIETFLGKGTRCLVRSFYGDVGILSVLTSRDYSVLERALAEFQALDLRITDRSGNRITVEVHP</sequence>
<dbReference type="Proteomes" id="UP000262583">
    <property type="component" value="Chromosome"/>
</dbReference>
<protein>
    <recommendedName>
        <fullName evidence="3">Flagellar assembly protein T N-terminal domain-containing protein</fullName>
    </recommendedName>
</protein>
<accession>A0A2Z4Y3G7</accession>
<organism evidence="1 2">
    <name type="scientific">Sumerlaea chitinivorans</name>
    <dbReference type="NCBI Taxonomy" id="2250252"/>
    <lineage>
        <taxon>Bacteria</taxon>
        <taxon>Candidatus Sumerlaeota</taxon>
        <taxon>Candidatus Sumerlaeia</taxon>
        <taxon>Candidatus Sumerlaeales</taxon>
        <taxon>Candidatus Sumerlaeaceae</taxon>
        <taxon>Candidatus Sumerlaea</taxon>
    </lineage>
</organism>
<dbReference type="KEGG" id="schv:BRCON_0651"/>